<dbReference type="PROSITE" id="PS51843">
    <property type="entry name" value="NR_LBD"/>
    <property type="match status" value="1"/>
</dbReference>
<dbReference type="PROSITE" id="PS51030">
    <property type="entry name" value="NUCLEAR_REC_DBD_2"/>
    <property type="match status" value="1"/>
</dbReference>
<dbReference type="Pfam" id="PF00105">
    <property type="entry name" value="zf-C4"/>
    <property type="match status" value="1"/>
</dbReference>
<dbReference type="Gene3D" id="1.10.565.10">
    <property type="entry name" value="Retinoid X Receptor"/>
    <property type="match status" value="1"/>
</dbReference>
<dbReference type="GO" id="GO:0005496">
    <property type="term" value="F:steroid binding"/>
    <property type="evidence" value="ECO:0007669"/>
    <property type="project" value="UniProtKB-KW"/>
</dbReference>
<feature type="domain" description="Nuclear receptor" evidence="14">
    <location>
        <begin position="178"/>
        <end position="253"/>
    </location>
</feature>
<evidence type="ECO:0000256" key="3">
    <source>
        <dbReference type="ARBA" id="ARBA00022723"/>
    </source>
</evidence>
<keyword evidence="2" id="KW-0754">Steroid-binding</keyword>
<dbReference type="CDD" id="cd07171">
    <property type="entry name" value="NR_DBD_ER"/>
    <property type="match status" value="1"/>
</dbReference>
<feature type="compositionally biased region" description="Polar residues" evidence="13">
    <location>
        <begin position="645"/>
        <end position="665"/>
    </location>
</feature>
<keyword evidence="7" id="KW-0446">Lipid-binding</keyword>
<name>A0A813QTU2_ADIRI</name>
<dbReference type="FunFam" id="3.30.50.10:FF:000139">
    <property type="entry name" value="Estrogen receptor beta a variant b"/>
    <property type="match status" value="1"/>
</dbReference>
<dbReference type="Gene3D" id="3.30.50.10">
    <property type="entry name" value="Erythroid Transcription Factor GATA-1, subunit A"/>
    <property type="match status" value="1"/>
</dbReference>
<evidence type="ECO:0000256" key="10">
    <source>
        <dbReference type="ARBA" id="ARBA00023170"/>
    </source>
</evidence>
<protein>
    <recommendedName>
        <fullName evidence="18">Estrogen receptor</fullName>
    </recommendedName>
</protein>
<dbReference type="AlphaFoldDB" id="A0A813QTU2"/>
<dbReference type="SMART" id="SM00399">
    <property type="entry name" value="ZnF_C4"/>
    <property type="match status" value="1"/>
</dbReference>
<evidence type="ECO:0000256" key="11">
    <source>
        <dbReference type="ARBA" id="ARBA00023242"/>
    </source>
</evidence>
<evidence type="ECO:0000256" key="2">
    <source>
        <dbReference type="ARBA" id="ARBA00022665"/>
    </source>
</evidence>
<dbReference type="PRINTS" id="PR00398">
    <property type="entry name" value="STRDHORMONER"/>
</dbReference>
<dbReference type="GO" id="GO:0003700">
    <property type="term" value="F:DNA-binding transcription factor activity"/>
    <property type="evidence" value="ECO:0007669"/>
    <property type="project" value="InterPro"/>
</dbReference>
<reference evidence="16" key="1">
    <citation type="submission" date="2021-02" db="EMBL/GenBank/DDBJ databases">
        <authorList>
            <person name="Nowell W R."/>
        </authorList>
    </citation>
    <scope>NUCLEOTIDE SEQUENCE</scope>
</reference>
<evidence type="ECO:0000256" key="6">
    <source>
        <dbReference type="ARBA" id="ARBA00023015"/>
    </source>
</evidence>
<feature type="region of interest" description="Disordered" evidence="13">
    <location>
        <begin position="89"/>
        <end position="171"/>
    </location>
</feature>
<accession>A0A813QTU2</accession>
<evidence type="ECO:0000259" key="15">
    <source>
        <dbReference type="PROSITE" id="PS51843"/>
    </source>
</evidence>
<dbReference type="InterPro" id="IPR035500">
    <property type="entry name" value="NHR-like_dom_sf"/>
</dbReference>
<dbReference type="InterPro" id="IPR001628">
    <property type="entry name" value="Znf_hrmn_rcpt"/>
</dbReference>
<keyword evidence="4 12" id="KW-0863">Zinc-finger</keyword>
<gene>
    <name evidence="16" type="ORF">XAT740_LOCUS1481</name>
</gene>
<keyword evidence="3 12" id="KW-0479">Metal-binding</keyword>
<comment type="similarity">
    <text evidence="1">Belongs to the nuclear hormone receptor family. NR3 subfamily.</text>
</comment>
<dbReference type="Pfam" id="PF00104">
    <property type="entry name" value="Hormone_recep"/>
    <property type="match status" value="1"/>
</dbReference>
<dbReference type="InterPro" id="IPR001723">
    <property type="entry name" value="Nuclear_hrmn_rcpt"/>
</dbReference>
<keyword evidence="10 12" id="KW-0675">Receptor</keyword>
<evidence type="ECO:0000256" key="4">
    <source>
        <dbReference type="ARBA" id="ARBA00022771"/>
    </source>
</evidence>
<sequence>MSSKHQTWFEFLVESPTKSIKDETYDHDMINTMSPLTDDIDYMIIDSELNPIHSQKHHSDEKATVKKSRKKKLPTNHMLMMAAIGNPLANFDHRSTSSSNQTTTQIKQQPFSPPPFHQLTNNFFNHHHHHLHQQQRSTPSPDHERISPRSNTHAESSSTPNLSVPSTLGAASMTPEDKRRCAVCSDIASGYHYGVWSCEGCKAFFKRSIQGTNEYICPATNTCTIDKHRRKSCQACRLRRCYEVGMTKGTTRRERKYRKKAVSVCKITSTSSNSNAVNNQSAHNHDSGLPMATNMSATPSSGTSSVSQINNADFSSTQLSTNKTTTDSTRISITSAEFINTLSQASRLNLPAKVDLSRPLTDQYFLQLLAKIFDQELVVLINWAKAMPGYTESLTLDQQVTIIEQSWLDTLILDVIERSLERSDDTLHFAPDFIISRNRDLSSPGLGAICTSLFNILQAFKDPRTTHEEFIALKATILINSIPATITTTKSFRLLTNQIYQAIQYTCDSNPSVYHDNYIRHFTLLLQLPHIKILSLKLIRLFVEMRTNDLLPQADLLLEMLDAQDSPDLNNSFLSMNTDISSLASDINQNLPTTNNNMENTNASATINNSTVQPNNYQATGGNFNPRQETADQAQNVTDLNSQMNYRSTSSPMLYPNASSGKSSPATPPLAYYKHSHSETLSNPTPPNLHFQMNNLSY</sequence>
<proteinExistence type="inferred from homology"/>
<feature type="domain" description="NR LBD" evidence="15">
    <location>
        <begin position="334"/>
        <end position="564"/>
    </location>
</feature>
<comment type="caution">
    <text evidence="16">The sequence shown here is derived from an EMBL/GenBank/DDBJ whole genome shotgun (WGS) entry which is preliminary data.</text>
</comment>
<keyword evidence="6 12" id="KW-0805">Transcription regulation</keyword>
<dbReference type="InterPro" id="IPR000536">
    <property type="entry name" value="Nucl_hrmn_rcpt_lig-bd"/>
</dbReference>
<evidence type="ECO:0000313" key="17">
    <source>
        <dbReference type="Proteomes" id="UP000663828"/>
    </source>
</evidence>
<feature type="region of interest" description="Disordered" evidence="13">
    <location>
        <begin position="606"/>
        <end position="628"/>
    </location>
</feature>
<keyword evidence="11 12" id="KW-0539">Nucleus</keyword>
<dbReference type="InterPro" id="IPR013088">
    <property type="entry name" value="Znf_NHR/GATA"/>
</dbReference>
<dbReference type="GO" id="GO:0008270">
    <property type="term" value="F:zinc ion binding"/>
    <property type="evidence" value="ECO:0007669"/>
    <property type="project" value="UniProtKB-KW"/>
</dbReference>
<dbReference type="Proteomes" id="UP000663828">
    <property type="component" value="Unassembled WGS sequence"/>
</dbReference>
<dbReference type="InterPro" id="IPR050200">
    <property type="entry name" value="Nuclear_hormone_rcpt_NR3"/>
</dbReference>
<keyword evidence="9 12" id="KW-0804">Transcription</keyword>
<comment type="subcellular location">
    <subcellularLocation>
        <location evidence="12">Nucleus</location>
    </subcellularLocation>
</comment>
<evidence type="ECO:0000256" key="1">
    <source>
        <dbReference type="ARBA" id="ARBA00005413"/>
    </source>
</evidence>
<evidence type="ECO:0000256" key="8">
    <source>
        <dbReference type="ARBA" id="ARBA00023125"/>
    </source>
</evidence>
<dbReference type="SMART" id="SM00430">
    <property type="entry name" value="HOLI"/>
    <property type="match status" value="1"/>
</dbReference>
<dbReference type="GO" id="GO:0043565">
    <property type="term" value="F:sequence-specific DNA binding"/>
    <property type="evidence" value="ECO:0007669"/>
    <property type="project" value="InterPro"/>
</dbReference>
<dbReference type="SUPFAM" id="SSF57716">
    <property type="entry name" value="Glucocorticoid receptor-like (DNA-binding domain)"/>
    <property type="match status" value="1"/>
</dbReference>
<evidence type="ECO:0000256" key="9">
    <source>
        <dbReference type="ARBA" id="ARBA00023163"/>
    </source>
</evidence>
<dbReference type="PANTHER" id="PTHR48092">
    <property type="entry name" value="KNIRPS-RELATED PROTEIN-RELATED"/>
    <property type="match status" value="1"/>
</dbReference>
<keyword evidence="8 12" id="KW-0238">DNA-binding</keyword>
<evidence type="ECO:0000256" key="12">
    <source>
        <dbReference type="RuleBase" id="RU004334"/>
    </source>
</evidence>
<evidence type="ECO:0000259" key="14">
    <source>
        <dbReference type="PROSITE" id="PS51030"/>
    </source>
</evidence>
<organism evidence="16 17">
    <name type="scientific">Adineta ricciae</name>
    <name type="common">Rotifer</name>
    <dbReference type="NCBI Taxonomy" id="249248"/>
    <lineage>
        <taxon>Eukaryota</taxon>
        <taxon>Metazoa</taxon>
        <taxon>Spiralia</taxon>
        <taxon>Gnathifera</taxon>
        <taxon>Rotifera</taxon>
        <taxon>Eurotatoria</taxon>
        <taxon>Bdelloidea</taxon>
        <taxon>Adinetida</taxon>
        <taxon>Adinetidae</taxon>
        <taxon>Adineta</taxon>
    </lineage>
</organism>
<feature type="compositionally biased region" description="Polar residues" evidence="13">
    <location>
        <begin position="148"/>
        <end position="166"/>
    </location>
</feature>
<dbReference type="GO" id="GO:0005634">
    <property type="term" value="C:nucleus"/>
    <property type="evidence" value="ECO:0007669"/>
    <property type="project" value="UniProtKB-SubCell"/>
</dbReference>
<evidence type="ECO:0008006" key="18">
    <source>
        <dbReference type="Google" id="ProtNLM"/>
    </source>
</evidence>
<dbReference type="PRINTS" id="PR00047">
    <property type="entry name" value="STROIDFINGER"/>
</dbReference>
<dbReference type="PROSITE" id="PS00031">
    <property type="entry name" value="NUCLEAR_REC_DBD_1"/>
    <property type="match status" value="1"/>
</dbReference>
<keyword evidence="5 12" id="KW-0862">Zinc</keyword>
<feature type="compositionally biased region" description="Low complexity" evidence="13">
    <location>
        <begin position="96"/>
        <end position="109"/>
    </location>
</feature>
<evidence type="ECO:0000313" key="16">
    <source>
        <dbReference type="EMBL" id="CAF0771624.1"/>
    </source>
</evidence>
<feature type="region of interest" description="Disordered" evidence="13">
    <location>
        <begin position="645"/>
        <end position="688"/>
    </location>
</feature>
<dbReference type="SUPFAM" id="SSF48508">
    <property type="entry name" value="Nuclear receptor ligand-binding domain"/>
    <property type="match status" value="1"/>
</dbReference>
<dbReference type="EMBL" id="CAJNOR010000046">
    <property type="protein sequence ID" value="CAF0771624.1"/>
    <property type="molecule type" value="Genomic_DNA"/>
</dbReference>
<evidence type="ECO:0000256" key="13">
    <source>
        <dbReference type="SAM" id="MobiDB-lite"/>
    </source>
</evidence>
<evidence type="ECO:0000256" key="5">
    <source>
        <dbReference type="ARBA" id="ARBA00022833"/>
    </source>
</evidence>
<evidence type="ECO:0000256" key="7">
    <source>
        <dbReference type="ARBA" id="ARBA00023121"/>
    </source>
</evidence>
<keyword evidence="17" id="KW-1185">Reference proteome</keyword>
<feature type="compositionally biased region" description="Polar residues" evidence="13">
    <location>
        <begin position="612"/>
        <end position="628"/>
    </location>
</feature>